<dbReference type="EMBL" id="JAQOSQ010000013">
    <property type="protein sequence ID" value="MDJ1184211.1"/>
    <property type="molecule type" value="Genomic_DNA"/>
</dbReference>
<evidence type="ECO:0000313" key="1">
    <source>
        <dbReference type="EMBL" id="MDJ1184211.1"/>
    </source>
</evidence>
<name>A0ABT7BYD1_9CYAN</name>
<accession>A0ABT7BYD1</accession>
<protein>
    <submittedName>
        <fullName evidence="1">Uncharacterized protein</fullName>
    </submittedName>
</protein>
<dbReference type="Proteomes" id="UP001232992">
    <property type="component" value="Unassembled WGS sequence"/>
</dbReference>
<dbReference type="RefSeq" id="WP_283758866.1">
    <property type="nucleotide sequence ID" value="NZ_JAQOSQ010000013.1"/>
</dbReference>
<comment type="caution">
    <text evidence="1">The sequence shown here is derived from an EMBL/GenBank/DDBJ whole genome shotgun (WGS) entry which is preliminary data.</text>
</comment>
<proteinExistence type="predicted"/>
<keyword evidence="2" id="KW-1185">Reference proteome</keyword>
<sequence length="136" mass="15833">MEDWQKHWTELCDVFSDSVEKFIDDLEEEVSEWVEAIADTSIELSETVEELLLSDLESYFNECLELIIELDPNSSDDPFYSDLAQEQPQHSPWRQPQACIGCRNYHGQIYGQTMFVCAMHPYGWDDAACPDWDAEQ</sequence>
<evidence type="ECO:0000313" key="2">
    <source>
        <dbReference type="Proteomes" id="UP001232992"/>
    </source>
</evidence>
<reference evidence="1 2" key="1">
    <citation type="submission" date="2023-01" db="EMBL/GenBank/DDBJ databases">
        <title>Novel diversity within Roseofilum (Cyanobacteria; Desertifilaceae) from marine benthic mats with descriptions of four novel species.</title>
        <authorList>
            <person name="Wang Y."/>
            <person name="Berthold D.E."/>
            <person name="Hu J."/>
            <person name="Lefler F.W."/>
            <person name="Laughinghouse H.D. IV."/>
        </authorList>
    </citation>
    <scope>NUCLEOTIDE SEQUENCE [LARGE SCALE GENOMIC DNA]</scope>
    <source>
        <strain evidence="1 2">BLCC-M143</strain>
    </source>
</reference>
<gene>
    <name evidence="1" type="ORF">PMH09_13560</name>
</gene>
<organism evidence="1 2">
    <name type="scientific">Roseofilum casamattae BLCC-M143</name>
    <dbReference type="NCBI Taxonomy" id="3022442"/>
    <lineage>
        <taxon>Bacteria</taxon>
        <taxon>Bacillati</taxon>
        <taxon>Cyanobacteriota</taxon>
        <taxon>Cyanophyceae</taxon>
        <taxon>Desertifilales</taxon>
        <taxon>Desertifilaceae</taxon>
        <taxon>Roseofilum</taxon>
        <taxon>Roseofilum casamattae</taxon>
    </lineage>
</organism>